<dbReference type="GO" id="GO:0007165">
    <property type="term" value="P:signal transduction"/>
    <property type="evidence" value="ECO:0007669"/>
    <property type="project" value="UniProtKB-KW"/>
</dbReference>
<dbReference type="SMART" id="SM00283">
    <property type="entry name" value="MA"/>
    <property type="match status" value="1"/>
</dbReference>
<dbReference type="PANTHER" id="PTHR32089:SF119">
    <property type="entry name" value="METHYL-ACCEPTING CHEMOTAXIS PROTEIN CTPL"/>
    <property type="match status" value="1"/>
</dbReference>
<evidence type="ECO:0000256" key="7">
    <source>
        <dbReference type="ARBA" id="ARBA00029447"/>
    </source>
</evidence>
<evidence type="ECO:0000256" key="1">
    <source>
        <dbReference type="ARBA" id="ARBA00004651"/>
    </source>
</evidence>
<evidence type="ECO:0000256" key="8">
    <source>
        <dbReference type="PROSITE-ProRule" id="PRU00284"/>
    </source>
</evidence>
<evidence type="ECO:0000256" key="3">
    <source>
        <dbReference type="ARBA" id="ARBA00022692"/>
    </source>
</evidence>
<evidence type="ECO:0000256" key="5">
    <source>
        <dbReference type="ARBA" id="ARBA00023136"/>
    </source>
</evidence>
<protein>
    <submittedName>
        <fullName evidence="12">Chemotaxis protein</fullName>
    </submittedName>
</protein>
<dbReference type="CDD" id="cd06225">
    <property type="entry name" value="HAMP"/>
    <property type="match status" value="1"/>
</dbReference>
<dbReference type="Pfam" id="PF00015">
    <property type="entry name" value="MCPsignal"/>
    <property type="match status" value="1"/>
</dbReference>
<feature type="domain" description="HAMP" evidence="11">
    <location>
        <begin position="214"/>
        <end position="268"/>
    </location>
</feature>
<keyword evidence="2" id="KW-1003">Cell membrane</keyword>
<dbReference type="PROSITE" id="PS50111">
    <property type="entry name" value="CHEMOTAXIS_TRANSDUC_2"/>
    <property type="match status" value="1"/>
</dbReference>
<dbReference type="InterPro" id="IPR033480">
    <property type="entry name" value="sCache_2"/>
</dbReference>
<evidence type="ECO:0000256" key="2">
    <source>
        <dbReference type="ARBA" id="ARBA00022475"/>
    </source>
</evidence>
<comment type="subcellular location">
    <subcellularLocation>
        <location evidence="1">Cell membrane</location>
        <topology evidence="1">Multi-pass membrane protein</topology>
    </subcellularLocation>
</comment>
<dbReference type="CDD" id="cd11386">
    <property type="entry name" value="MCP_signal"/>
    <property type="match status" value="1"/>
</dbReference>
<dbReference type="Pfam" id="PF00672">
    <property type="entry name" value="HAMP"/>
    <property type="match status" value="1"/>
</dbReference>
<evidence type="ECO:0000313" key="13">
    <source>
        <dbReference type="Proteomes" id="UP000249898"/>
    </source>
</evidence>
<dbReference type="Pfam" id="PF17200">
    <property type="entry name" value="sCache_2"/>
    <property type="match status" value="1"/>
</dbReference>
<dbReference type="EMBL" id="CP016181">
    <property type="protein sequence ID" value="AWY01706.1"/>
    <property type="molecule type" value="Genomic_DNA"/>
</dbReference>
<gene>
    <name evidence="12" type="ORF">A8139_18365</name>
</gene>
<evidence type="ECO:0000313" key="12">
    <source>
        <dbReference type="EMBL" id="AWY01706.1"/>
    </source>
</evidence>
<feature type="transmembrane region" description="Helical" evidence="9">
    <location>
        <begin position="194"/>
        <end position="213"/>
    </location>
</feature>
<evidence type="ECO:0000259" key="11">
    <source>
        <dbReference type="PROSITE" id="PS50885"/>
    </source>
</evidence>
<evidence type="ECO:0000259" key="10">
    <source>
        <dbReference type="PROSITE" id="PS50111"/>
    </source>
</evidence>
<dbReference type="Gene3D" id="1.10.287.950">
    <property type="entry name" value="Methyl-accepting chemotaxis protein"/>
    <property type="match status" value="1"/>
</dbReference>
<proteinExistence type="inferred from homology"/>
<dbReference type="SMART" id="SM00304">
    <property type="entry name" value="HAMP"/>
    <property type="match status" value="1"/>
</dbReference>
<dbReference type="RefSeq" id="WP_112140414.1">
    <property type="nucleotide sequence ID" value="NZ_CP016181.1"/>
</dbReference>
<dbReference type="FunFam" id="1.10.287.950:FF:000001">
    <property type="entry name" value="Methyl-accepting chemotaxis sensory transducer"/>
    <property type="match status" value="1"/>
</dbReference>
<keyword evidence="3 9" id="KW-0812">Transmembrane</keyword>
<comment type="similarity">
    <text evidence="7">Belongs to the methyl-accepting chemotaxis (MCP) protein family.</text>
</comment>
<dbReference type="Gene3D" id="3.30.450.20">
    <property type="entry name" value="PAS domain"/>
    <property type="match status" value="1"/>
</dbReference>
<dbReference type="Proteomes" id="UP000249898">
    <property type="component" value="Chromosome"/>
</dbReference>
<reference evidence="12 13" key="1">
    <citation type="submission" date="2016-06" db="EMBL/GenBank/DDBJ databases">
        <title>The sequenced genome of the ice-adhering bacterium Marinomonas primoryensis, from Antarctica.</title>
        <authorList>
            <person name="Graham L."/>
            <person name="Vance T.D.R."/>
            <person name="Davies P.L."/>
        </authorList>
    </citation>
    <scope>NUCLEOTIDE SEQUENCE [LARGE SCALE GENOMIC DNA]</scope>
    <source>
        <strain evidence="12 13">AceL</strain>
    </source>
</reference>
<dbReference type="PROSITE" id="PS50885">
    <property type="entry name" value="HAMP"/>
    <property type="match status" value="1"/>
</dbReference>
<dbReference type="GO" id="GO:0005886">
    <property type="term" value="C:plasma membrane"/>
    <property type="evidence" value="ECO:0007669"/>
    <property type="project" value="UniProtKB-SubCell"/>
</dbReference>
<sequence length="545" mass="60163">MINTLRKIPINLRLTSLVFFFSLGLLLVIYLTLTVNKQSLLDEKYSQTKHVVETATGVLKHYYKLQQSGELTKADAQRHAMETIKDIRYAESEYFWINDYNAIMVMHSVKPTLDGKDLTNLEDPNGKKLFSEFVKVVKAKEAGFVDYLWPKPGSEKPVEKISYVQGFKPWGWIIGSGIYLDDVDSQFKQEAIKLGTVSSIIILISLLISFLIVRSILLPIGQIQTALHNISAGDGDLKTRLPESGKDQLTEIAIYYNTFVERLSKTLTKAVSLNKEVESKSQELKSVAAKTQTITQQREGMFAEMAKTIKEVDTFKNEVIEGTQSTLTSAQITAEKTQTGQVSIKQTVESLEKLSEDLEAGLNTVVQLAEQSQTIGSVLDVISAIAEQTNLLALNAAIEAARAGEQGRGFAVVADEVRGLASRTQASTDEIQNMISKLQSGAKEAEARITASHQQSQKTTEEITLSTQYLQDISLSVGEINRASNKVIESVTMQSEAVQQLNHLNQKVSELSAQAGLQVQQNSATSESLAKTAKDTQEVMSIFKL</sequence>
<evidence type="ECO:0000256" key="6">
    <source>
        <dbReference type="ARBA" id="ARBA00023224"/>
    </source>
</evidence>
<dbReference type="PANTHER" id="PTHR32089">
    <property type="entry name" value="METHYL-ACCEPTING CHEMOTAXIS PROTEIN MCPB"/>
    <property type="match status" value="1"/>
</dbReference>
<keyword evidence="6 8" id="KW-0807">Transducer</keyword>
<keyword evidence="4 9" id="KW-1133">Transmembrane helix</keyword>
<feature type="domain" description="Methyl-accepting transducer" evidence="10">
    <location>
        <begin position="273"/>
        <end position="509"/>
    </location>
</feature>
<evidence type="ECO:0000256" key="4">
    <source>
        <dbReference type="ARBA" id="ARBA00022989"/>
    </source>
</evidence>
<dbReference type="InterPro" id="IPR004089">
    <property type="entry name" value="MCPsignal_dom"/>
</dbReference>
<name>A0A2Z4PVV4_9GAMM</name>
<dbReference type="AlphaFoldDB" id="A0A2Z4PVV4"/>
<accession>A0A2Z4PVV4</accession>
<evidence type="ECO:0000256" key="9">
    <source>
        <dbReference type="SAM" id="Phobius"/>
    </source>
</evidence>
<dbReference type="OrthoDB" id="6376221at2"/>
<keyword evidence="5 9" id="KW-0472">Membrane</keyword>
<organism evidence="12 13">
    <name type="scientific">Marinomonas primoryensis</name>
    <dbReference type="NCBI Taxonomy" id="178399"/>
    <lineage>
        <taxon>Bacteria</taxon>
        <taxon>Pseudomonadati</taxon>
        <taxon>Pseudomonadota</taxon>
        <taxon>Gammaproteobacteria</taxon>
        <taxon>Oceanospirillales</taxon>
        <taxon>Oceanospirillaceae</taxon>
        <taxon>Marinomonas</taxon>
    </lineage>
</organism>
<feature type="transmembrane region" description="Helical" evidence="9">
    <location>
        <begin position="12"/>
        <end position="33"/>
    </location>
</feature>
<dbReference type="SUPFAM" id="SSF58104">
    <property type="entry name" value="Methyl-accepting chemotaxis protein (MCP) signaling domain"/>
    <property type="match status" value="1"/>
</dbReference>
<dbReference type="SMART" id="SM01049">
    <property type="entry name" value="Cache_2"/>
    <property type="match status" value="1"/>
</dbReference>
<dbReference type="GO" id="GO:0006935">
    <property type="term" value="P:chemotaxis"/>
    <property type="evidence" value="ECO:0007669"/>
    <property type="project" value="UniProtKB-ARBA"/>
</dbReference>
<dbReference type="InterPro" id="IPR003660">
    <property type="entry name" value="HAMP_dom"/>
</dbReference>